<accession>A0A1A7XJ03</accession>
<dbReference type="InterPro" id="IPR018159">
    <property type="entry name" value="Spectrin/alpha-actinin"/>
</dbReference>
<dbReference type="InterPro" id="IPR002017">
    <property type="entry name" value="Spectrin_repeat"/>
</dbReference>
<gene>
    <name evidence="9" type="primary">PLECB</name>
</gene>
<dbReference type="Pfam" id="PF13499">
    <property type="entry name" value="EF-hand_7"/>
    <property type="match status" value="1"/>
</dbReference>
<dbReference type="PANTHER" id="PTHR23169:SF33">
    <property type="entry name" value="MICROTUBULE-ACTIN CROSS-LINKING FACTOR 1, ISOFORMS 1_2_3_5"/>
    <property type="match status" value="1"/>
</dbReference>
<feature type="compositionally biased region" description="Polar residues" evidence="6">
    <location>
        <begin position="101"/>
        <end position="123"/>
    </location>
</feature>
<dbReference type="EMBL" id="HADW01016642">
    <property type="protein sequence ID" value="SBP18042.1"/>
    <property type="molecule type" value="Transcribed_RNA"/>
</dbReference>
<feature type="region of interest" description="Disordered" evidence="6">
    <location>
        <begin position="2090"/>
        <end position="2114"/>
    </location>
</feature>
<dbReference type="FunFam" id="3.30.920.20:FF:000002">
    <property type="entry name" value="dystonin isoform X1"/>
    <property type="match status" value="1"/>
</dbReference>
<dbReference type="FunFam" id="1.20.58.60:FF:000001">
    <property type="entry name" value="Microtubule-actin cross-linking factor 1"/>
    <property type="match status" value="3"/>
</dbReference>
<sequence length="2114" mass="241557">MGNLVSRPSCLGQKSKQVRTDEGFLKECYQRRKERQPAEKHEAVKADYIDKVGEDGNKEKEVEKEKEKQEIEHKREEGAHTPISDKPLQSSPASTIRSSSTLENAWHNSPSPIKTSRNGTLTRRTGPPEFARSPLAQLDKNAADRRASFQRRDSREGSPWSWKTMASREVTEVTEVTETTVTEIVEVTEYPPGDKGGNPIVTRTVRVLNGVAEELAELQRDGHSSSDQDGSLDRWKKTKSALALKDVSTDTETFFQNLEALVIWVSEIEELTASQKPPSSEVKVIKAQLQEQKLLQRLLTDRRRSVNSMMLEGPRLVEAHPGEEGEQAKVKLSTLTQKWEALQLQAEKRRANLELILPRAQQFQDGVELFQQWLISVEQTLAELRNAERVMLHLSDATDRAKAVVDEIQAQTAELVKIQKSGHNLMEAVSEEEAQQVQEKMDSLRIRCSVLSLSSLDVLQRLEQALEASSRCTSSQEDLHLWLGRIERELLGAAGAQTHSGDAVLCAAEKQRLEQAVVKEMAWFKNTALNLEKLKTIDLDPKVIAEQLNEQKILAVEILQHKFNIEKMVKIAEILMTYSDDGEAEDLQTPVEALQEQCNTTSATNAHVVLQLEHAQSLLAQFSEGLAEVSPWLEETQTLIGQLSLSTISYEAFREQHDLLQGLRESIAEHRPLIARLCVIAKRLSDLNSVQGDWFCKKAAEAEEQHKAIRDCVRETATLLEESLPRFTQLNERMILIKESLDRLRSRIQTPTSLQGLTPRIQEQLQDNKQTLTELSKLELGLNSIKTQADELLADTKAAGDGSIGTAIQGQVSSLSLLWEETYKQAQEREHWLLKVLDLSIKYWRDVSEVMAGLNDAQQALLDLNASQTDSETIRQSLESMQPLREDIDNLQGDLDILGVLGMDLMVACGDTDKPDVTKSMDELYSTWNNLSKLWNDSHKKLEESLQMGLHYQDTMQGLFEWLKSAELRSTEEFMVGTDLGSVKEQLCDLKEFKRELYQKKIEMESLDHHFVCRLSPGSERPGSISPLCDFRRRWDSVETETVNRQHQLECALLGLGQFQNTLDELHTWLSRTAEQLHANQPISIDLQACEIELAKHKVLRNDVMSHVRTVESLNQAGRELLETGSGDSPHGLQSQLEELNESWEFVRCETERRQLELENRLSQVQDVTVEIQDLIQWLDNTDLRLTSSKTMWGMPDSASERLSVHLELCNEMESKFHDYAHVKSAIHRMLEQSDLVRGSCTEHSLFILEQKWTSVYNKVQERKAKLTEGLSLAKEFHSSVQEILTKMNECEESIGLLSPPSFVLDTVSTQLQEHRALLNEVNGYSEKKSSVENTGRRLTELSRKEDCDVIHNLIMAVQDRYKKLQQRTSDRGRMLEEVKKNVKQFNESWRLLVDWMSEVEQTLDTHKEIAVSHDEIKQQLTEQREFQKLLRLKRPMYEATMKSGRSLHERAQSSRDRQHLENLLAELKDTWDTIGGKSIERQHKLEEALLFSGRFTDALQALNDWLYRAEPQLAEDVPVGGDKDTVNNLIDKHKAFQKELGKRAGCIRTLKRSVRDLTRSSTADAHWLQEQMEELVARWDAVCKLSVSKQDRLEAALQQAEKFDALVHSFMERLTEAERILKYGIIPEEEGGLRSFLKQHKESLAALQTQAAELENIQILGEEILALCHPDSIITLKSWISVTKTRYEEVQTWAQQQGQKIQASLAALEADKEEVQRLLDWISSAEEALNLRNQEPLPETTEQNQELLQQHMVFMEEMNKKFPEVEQATKFCKHKTTPKHQVSPSKRPLTKRRSTLKLPPVIPVPLEHLDPQTPQLSQLVSQWQKLWHVAVARQNRLEQHQQMLREMEEFANFDFNIWRKRYIQWISHMKSRILDVFRTIDRDQDGRISLKEFIDYVLGSKFPTNSLEMNAVANIFDLNNDGFIDYYEFVSALHPSRDPYRKTLDADQINEEVSRQVSLCNCPKRFQVEQISANRYRFGDSQQLRMVRILRSTLMVRVGGGWTALDEFLVKNDPCRVKGRTNLKIKEKYLSPTGSTTKGLTVSRSNSSLSLYSSASAPTSPMTRKALLRRSFSGDRCLRPRSSIAALDSDLQFVPTGEDNSPSPPDEAERLPT</sequence>
<evidence type="ECO:0000256" key="3">
    <source>
        <dbReference type="ARBA" id="ARBA00022723"/>
    </source>
</evidence>
<dbReference type="PROSITE" id="PS00018">
    <property type="entry name" value="EF_HAND_1"/>
    <property type="match status" value="2"/>
</dbReference>
<evidence type="ECO:0000259" key="8">
    <source>
        <dbReference type="PROSITE" id="PS51460"/>
    </source>
</evidence>
<dbReference type="PANTHER" id="PTHR23169">
    <property type="entry name" value="ENVOPLAKIN"/>
    <property type="match status" value="1"/>
</dbReference>
<evidence type="ECO:0000313" key="9">
    <source>
        <dbReference type="EMBL" id="SBP18042.1"/>
    </source>
</evidence>
<keyword evidence="2" id="KW-0963">Cytoplasm</keyword>
<comment type="subcellular location">
    <subcellularLocation>
        <location evidence="1">Cytoplasm</location>
        <location evidence="1">Cytoskeleton</location>
    </subcellularLocation>
</comment>
<dbReference type="GO" id="GO:0005198">
    <property type="term" value="F:structural molecule activity"/>
    <property type="evidence" value="ECO:0007669"/>
    <property type="project" value="TreeGrafter"/>
</dbReference>
<evidence type="ECO:0000256" key="1">
    <source>
        <dbReference type="ARBA" id="ARBA00004245"/>
    </source>
</evidence>
<dbReference type="GO" id="GO:0005737">
    <property type="term" value="C:cytoplasm"/>
    <property type="evidence" value="ECO:0007669"/>
    <property type="project" value="TreeGrafter"/>
</dbReference>
<dbReference type="PROSITE" id="PS51460">
    <property type="entry name" value="GAR"/>
    <property type="match status" value="1"/>
</dbReference>
<dbReference type="CDD" id="cd00176">
    <property type="entry name" value="SPEC"/>
    <property type="match status" value="6"/>
</dbReference>
<feature type="compositionally biased region" description="Low complexity" evidence="6">
    <location>
        <begin position="90"/>
        <end position="100"/>
    </location>
</feature>
<dbReference type="SUPFAM" id="SSF143575">
    <property type="entry name" value="GAS2 domain-like"/>
    <property type="match status" value="1"/>
</dbReference>
<dbReference type="Pfam" id="PF00435">
    <property type="entry name" value="Spectrin"/>
    <property type="match status" value="7"/>
</dbReference>
<dbReference type="InterPro" id="IPR036534">
    <property type="entry name" value="GAR_dom_sf"/>
</dbReference>
<organism evidence="9">
    <name type="scientific">Iconisemion striatum</name>
    <dbReference type="NCBI Taxonomy" id="60296"/>
    <lineage>
        <taxon>Eukaryota</taxon>
        <taxon>Metazoa</taxon>
        <taxon>Chordata</taxon>
        <taxon>Craniata</taxon>
        <taxon>Vertebrata</taxon>
        <taxon>Euteleostomi</taxon>
        <taxon>Actinopterygii</taxon>
        <taxon>Neopterygii</taxon>
        <taxon>Teleostei</taxon>
        <taxon>Neoteleostei</taxon>
        <taxon>Acanthomorphata</taxon>
        <taxon>Ovalentaria</taxon>
        <taxon>Atherinomorphae</taxon>
        <taxon>Cyprinodontiformes</taxon>
        <taxon>Nothobranchiidae</taxon>
        <taxon>Iconisemion</taxon>
    </lineage>
</organism>
<evidence type="ECO:0000256" key="2">
    <source>
        <dbReference type="ARBA" id="ARBA00022490"/>
    </source>
</evidence>
<feature type="domain" description="EF-hand" evidence="7">
    <location>
        <begin position="1905"/>
        <end position="1940"/>
    </location>
</feature>
<dbReference type="GO" id="GO:0005886">
    <property type="term" value="C:plasma membrane"/>
    <property type="evidence" value="ECO:0007669"/>
    <property type="project" value="UniProtKB-SubCell"/>
</dbReference>
<evidence type="ECO:0000259" key="7">
    <source>
        <dbReference type="PROSITE" id="PS50222"/>
    </source>
</evidence>
<evidence type="ECO:0000256" key="4">
    <source>
        <dbReference type="ARBA" id="ARBA00022837"/>
    </source>
</evidence>
<proteinExistence type="predicted"/>
<dbReference type="InterPro" id="IPR011992">
    <property type="entry name" value="EF-hand-dom_pair"/>
</dbReference>
<keyword evidence="4" id="KW-0106">Calcium</keyword>
<feature type="domain" description="EF-hand" evidence="7">
    <location>
        <begin position="1869"/>
        <end position="1904"/>
    </location>
</feature>
<dbReference type="GO" id="GO:0042060">
    <property type="term" value="P:wound healing"/>
    <property type="evidence" value="ECO:0007669"/>
    <property type="project" value="TreeGrafter"/>
</dbReference>
<dbReference type="SMART" id="SM00243">
    <property type="entry name" value="GAS2"/>
    <property type="match status" value="1"/>
</dbReference>
<dbReference type="GO" id="GO:0005509">
    <property type="term" value="F:calcium ion binding"/>
    <property type="evidence" value="ECO:0007669"/>
    <property type="project" value="InterPro"/>
</dbReference>
<protein>
    <submittedName>
        <fullName evidence="9">Plectin b</fullName>
    </submittedName>
</protein>
<dbReference type="Gene3D" id="1.10.238.10">
    <property type="entry name" value="EF-hand"/>
    <property type="match status" value="1"/>
</dbReference>
<reference evidence="9" key="2">
    <citation type="submission" date="2016-06" db="EMBL/GenBank/DDBJ databases">
        <title>The genome of a short-lived fish provides insights into sex chromosome evolution and the genetic control of aging.</title>
        <authorList>
            <person name="Reichwald K."/>
            <person name="Felder M."/>
            <person name="Petzold A."/>
            <person name="Koch P."/>
            <person name="Groth M."/>
            <person name="Platzer M."/>
        </authorList>
    </citation>
    <scope>NUCLEOTIDE SEQUENCE</scope>
    <source>
        <tissue evidence="9">Brain</tissue>
    </source>
</reference>
<dbReference type="InterPro" id="IPR003108">
    <property type="entry name" value="GAR_dom"/>
</dbReference>
<feature type="domain" description="GAR" evidence="8">
    <location>
        <begin position="1945"/>
        <end position="2017"/>
    </location>
</feature>
<dbReference type="CDD" id="cd00051">
    <property type="entry name" value="EFh"/>
    <property type="match status" value="1"/>
</dbReference>
<keyword evidence="5" id="KW-0206">Cytoskeleton</keyword>
<feature type="compositionally biased region" description="Basic and acidic residues" evidence="6">
    <location>
        <begin position="18"/>
        <end position="79"/>
    </location>
</feature>
<evidence type="ECO:0000256" key="6">
    <source>
        <dbReference type="SAM" id="MobiDB-lite"/>
    </source>
</evidence>
<name>A0A1A7XJ03_9TELE</name>
<dbReference type="GO" id="GO:0008017">
    <property type="term" value="F:microtubule binding"/>
    <property type="evidence" value="ECO:0007669"/>
    <property type="project" value="InterPro"/>
</dbReference>
<keyword evidence="3" id="KW-0479">Metal-binding</keyword>
<dbReference type="SMART" id="SM00054">
    <property type="entry name" value="EFh"/>
    <property type="match status" value="2"/>
</dbReference>
<dbReference type="InterPro" id="IPR018247">
    <property type="entry name" value="EF_Hand_1_Ca_BS"/>
</dbReference>
<dbReference type="InterPro" id="IPR043197">
    <property type="entry name" value="Plakin"/>
</dbReference>
<dbReference type="PROSITE" id="PS50222">
    <property type="entry name" value="EF_HAND_2"/>
    <property type="match status" value="2"/>
</dbReference>
<dbReference type="Gene3D" id="1.20.58.60">
    <property type="match status" value="13"/>
</dbReference>
<dbReference type="InterPro" id="IPR002048">
    <property type="entry name" value="EF_hand_dom"/>
</dbReference>
<reference evidence="9" key="1">
    <citation type="submission" date="2016-05" db="EMBL/GenBank/DDBJ databases">
        <authorList>
            <person name="Lavstsen T."/>
            <person name="Jespersen J.S."/>
        </authorList>
    </citation>
    <scope>NUCLEOTIDE SEQUENCE</scope>
    <source>
        <tissue evidence="9">Brain</tissue>
    </source>
</reference>
<dbReference type="SUPFAM" id="SSF46966">
    <property type="entry name" value="Spectrin repeat"/>
    <property type="match status" value="11"/>
</dbReference>
<feature type="compositionally biased region" description="Basic and acidic residues" evidence="6">
    <location>
        <begin position="141"/>
        <end position="156"/>
    </location>
</feature>
<dbReference type="Pfam" id="PF02187">
    <property type="entry name" value="GAS2"/>
    <property type="match status" value="1"/>
</dbReference>
<dbReference type="Gene3D" id="3.30.920.20">
    <property type="entry name" value="Gas2-like domain"/>
    <property type="match status" value="1"/>
</dbReference>
<feature type="region of interest" description="Disordered" evidence="6">
    <location>
        <begin position="1"/>
        <end position="166"/>
    </location>
</feature>
<dbReference type="GO" id="GO:0005882">
    <property type="term" value="C:intermediate filament"/>
    <property type="evidence" value="ECO:0007669"/>
    <property type="project" value="TreeGrafter"/>
</dbReference>
<dbReference type="SUPFAM" id="SSF47473">
    <property type="entry name" value="EF-hand"/>
    <property type="match status" value="1"/>
</dbReference>
<dbReference type="GO" id="GO:0045104">
    <property type="term" value="P:intermediate filament cytoskeleton organization"/>
    <property type="evidence" value="ECO:0007669"/>
    <property type="project" value="InterPro"/>
</dbReference>
<dbReference type="SMART" id="SM00150">
    <property type="entry name" value="SPEC"/>
    <property type="match status" value="14"/>
</dbReference>
<evidence type="ECO:0000256" key="5">
    <source>
        <dbReference type="ARBA" id="ARBA00023212"/>
    </source>
</evidence>